<dbReference type="PANTHER" id="PTHR21347:SF0">
    <property type="entry name" value="LIPID SCRAMBLASE CLPTM1L"/>
    <property type="match status" value="1"/>
</dbReference>
<evidence type="ECO:0000256" key="1">
    <source>
        <dbReference type="ARBA" id="ARBA00004141"/>
    </source>
</evidence>
<reference evidence="7 8" key="1">
    <citation type="journal article" date="2024" name="BMC Biol.">
        <title>Comparative genomics of Ascetosporea gives new insight into the evolutionary basis for animal parasitism in Rhizaria.</title>
        <authorList>
            <person name="Hiltunen Thoren M."/>
            <person name="Onut-Brannstrom I."/>
            <person name="Alfjorden A."/>
            <person name="Peckova H."/>
            <person name="Swords F."/>
            <person name="Hooper C."/>
            <person name="Holzer A.S."/>
            <person name="Bass D."/>
            <person name="Burki F."/>
        </authorList>
    </citation>
    <scope>NUCLEOTIDE SEQUENCE [LARGE SCALE GENOMIC DNA]</scope>
    <source>
        <strain evidence="7">20-A016</strain>
    </source>
</reference>
<gene>
    <name evidence="7" type="ORF">MHBO_000412</name>
</gene>
<dbReference type="PANTHER" id="PTHR21347">
    <property type="entry name" value="CLEFT LIP AND PALATE ASSOCIATED TRANSMEMBRANE PROTEIN-RELATED"/>
    <property type="match status" value="1"/>
</dbReference>
<dbReference type="Pfam" id="PF05602">
    <property type="entry name" value="CLPTM1"/>
    <property type="match status" value="1"/>
</dbReference>
<comment type="similarity">
    <text evidence="2">Belongs to the CLPTM1 family.</text>
</comment>
<comment type="subcellular location">
    <subcellularLocation>
        <location evidence="1">Membrane</location>
        <topology evidence="1">Multi-pass membrane protein</topology>
    </subcellularLocation>
</comment>
<name>A0ABV2AG52_9EUKA</name>
<dbReference type="EMBL" id="JBDODL010000063">
    <property type="protein sequence ID" value="MES1918444.1"/>
    <property type="molecule type" value="Genomic_DNA"/>
</dbReference>
<keyword evidence="4 6" id="KW-1133">Transmembrane helix</keyword>
<evidence type="ECO:0000313" key="7">
    <source>
        <dbReference type="EMBL" id="MES1918444.1"/>
    </source>
</evidence>
<evidence type="ECO:0000256" key="4">
    <source>
        <dbReference type="ARBA" id="ARBA00022989"/>
    </source>
</evidence>
<keyword evidence="8" id="KW-1185">Reference proteome</keyword>
<keyword evidence="5 6" id="KW-0472">Membrane</keyword>
<feature type="transmembrane region" description="Helical" evidence="6">
    <location>
        <begin position="64"/>
        <end position="84"/>
    </location>
</feature>
<dbReference type="InterPro" id="IPR008429">
    <property type="entry name" value="CLPTM1"/>
</dbReference>
<protein>
    <submittedName>
        <fullName evidence="7">Uncharacterized protein</fullName>
    </submittedName>
</protein>
<evidence type="ECO:0000256" key="6">
    <source>
        <dbReference type="SAM" id="Phobius"/>
    </source>
</evidence>
<evidence type="ECO:0000256" key="3">
    <source>
        <dbReference type="ARBA" id="ARBA00022692"/>
    </source>
</evidence>
<proteinExistence type="inferred from homology"/>
<evidence type="ECO:0000313" key="8">
    <source>
        <dbReference type="Proteomes" id="UP001439008"/>
    </source>
</evidence>
<keyword evidence="3 6" id="KW-0812">Transmembrane</keyword>
<organism evidence="7 8">
    <name type="scientific">Bonamia ostreae</name>
    <dbReference type="NCBI Taxonomy" id="126728"/>
    <lineage>
        <taxon>Eukaryota</taxon>
        <taxon>Sar</taxon>
        <taxon>Rhizaria</taxon>
        <taxon>Endomyxa</taxon>
        <taxon>Ascetosporea</taxon>
        <taxon>Haplosporida</taxon>
        <taxon>Bonamia</taxon>
    </lineage>
</organism>
<accession>A0ABV2AG52</accession>
<sequence length="127" mass="14937">MKNSLNPIKKQNNELAITLETVPNYKFLLKTNFERSFEMQKSTFGEMEKEMEGIKRALRDTNPLFLALTFSVSLLHMVFEFLAFKNEIAFWKNKNDLHGLSVRTMFIELFSSVFCLILKICFSFCCR</sequence>
<comment type="caution">
    <text evidence="7">The sequence shown here is derived from an EMBL/GenBank/DDBJ whole genome shotgun (WGS) entry which is preliminary data.</text>
</comment>
<feature type="transmembrane region" description="Helical" evidence="6">
    <location>
        <begin position="104"/>
        <end position="126"/>
    </location>
</feature>
<dbReference type="Proteomes" id="UP001439008">
    <property type="component" value="Unassembled WGS sequence"/>
</dbReference>
<evidence type="ECO:0000256" key="2">
    <source>
        <dbReference type="ARBA" id="ARBA00009310"/>
    </source>
</evidence>
<evidence type="ECO:0000256" key="5">
    <source>
        <dbReference type="ARBA" id="ARBA00023136"/>
    </source>
</evidence>